<name>A0A167JKQ2_PHYB8</name>
<feature type="region of interest" description="Disordered" evidence="2">
    <location>
        <begin position="73"/>
        <end position="129"/>
    </location>
</feature>
<dbReference type="RefSeq" id="XP_018284237.1">
    <property type="nucleotide sequence ID" value="XM_018442375.1"/>
</dbReference>
<dbReference type="InterPro" id="IPR013087">
    <property type="entry name" value="Znf_C2H2_type"/>
</dbReference>
<dbReference type="PROSITE" id="PS50157">
    <property type="entry name" value="ZINC_FINGER_C2H2_2"/>
    <property type="match status" value="1"/>
</dbReference>
<dbReference type="VEuPathDB" id="FungiDB:PHYBLDRAFT_70967"/>
<keyword evidence="3" id="KW-0472">Membrane</keyword>
<accession>A0A167JKQ2</accession>
<keyword evidence="1" id="KW-0862">Zinc</keyword>
<evidence type="ECO:0000256" key="1">
    <source>
        <dbReference type="PROSITE-ProRule" id="PRU00042"/>
    </source>
</evidence>
<keyword evidence="3" id="KW-1133">Transmembrane helix</keyword>
<dbReference type="Proteomes" id="UP000077315">
    <property type="component" value="Unassembled WGS sequence"/>
</dbReference>
<gene>
    <name evidence="5" type="ORF">PHYBLDRAFT_70967</name>
</gene>
<proteinExistence type="predicted"/>
<protein>
    <submittedName>
        <fullName evidence="5">C2H2-type zinc finger transcription factor</fullName>
    </submittedName>
</protein>
<keyword evidence="1" id="KW-0863">Zinc-finger</keyword>
<dbReference type="STRING" id="763407.A0A167JKQ2"/>
<dbReference type="InParanoid" id="A0A167JKQ2"/>
<feature type="compositionally biased region" description="Basic and acidic residues" evidence="2">
    <location>
        <begin position="92"/>
        <end position="107"/>
    </location>
</feature>
<dbReference type="GeneID" id="29003281"/>
<keyword evidence="1" id="KW-0479">Metal-binding</keyword>
<dbReference type="EMBL" id="KV441005">
    <property type="protein sequence ID" value="OAD66197.1"/>
    <property type="molecule type" value="Genomic_DNA"/>
</dbReference>
<evidence type="ECO:0000313" key="6">
    <source>
        <dbReference type="Proteomes" id="UP000077315"/>
    </source>
</evidence>
<feature type="domain" description="C2H2-type" evidence="4">
    <location>
        <begin position="34"/>
        <end position="62"/>
    </location>
</feature>
<dbReference type="GO" id="GO:0008270">
    <property type="term" value="F:zinc ion binding"/>
    <property type="evidence" value="ECO:0007669"/>
    <property type="project" value="UniProtKB-KW"/>
</dbReference>
<dbReference type="OrthoDB" id="10034966at2759"/>
<keyword evidence="3" id="KW-0812">Transmembrane</keyword>
<sequence>MVPRIAKKPKYARVAFFASKVHDQTTFSITKNIKTCWLCRKNFSQEWKLRCHLQKFHASEDFTNNSPIENLEDVPDCKINESPVPENEDSLCEDKDTNSTVKSRMDTELDNNASKIDKSASKMDNSDNSSNIDMEKVSHSLDDAGPANFLYAHIWDSMISSVTNLDSLIDENVDWLDSLLGACSTWNFNILTTYPFPDLQSMVLFALVNGDNDMFSCRILKRIVLTIRLILKLQEEANTNRSSFKLPRLDALLNYQSRKKSKLPVLTSTPVTIDLPKNKSVLAYVNMPSDHLKLLATNSVKAKFMFAMPDYFWSGDVVEFAGGSANAHFLVRAFYMIDISAVYPQDYNVLLPENNHFAHIETKRISMRVKKLLWVDASSIHIDFCFSVFPEKIDPVLPVHRSLLLVSHFLKRHISQGPDNPNNKNRFYKCAALFFEERSSIENIYFLSAIPKKDGASGMSLLPVFVKDLKMLENGLVMFSAEDNKHVLVVAPLLWIEADTPCHSELCGLRAPTCLYPCWKCYVVLQRTAEKLKDEIHYTGSHASKIKKHYQIAASTSDRSSTIPDAPSTGKNFKASELSFRYRAMDVVLDLDSFDPLTNTPIEILHNILLGVAKYLVTDLVKVVLKGHPSLLNKLMDSLKEYEKFQDLSQKFTRLLRHCSLFLGRDFKILVQILPIVLATKFLNDNEFFLIAPCFVYLGHLCSLVFVRAVKYNYNSYIAKVKNTVTSLIQKLYFYDKNYMFLHKNFDKSFWDILYGRSRDFANNNNIDNIADLSPGNNTFGVFALEESRDQPVHYIIGKVSSLRVEHYRVESSAHG</sequence>
<reference evidence="6" key="1">
    <citation type="submission" date="2015-06" db="EMBL/GenBank/DDBJ databases">
        <title>Expansion of signal transduction pathways in fungi by whole-genome duplication.</title>
        <authorList>
            <consortium name="DOE Joint Genome Institute"/>
            <person name="Corrochano L.M."/>
            <person name="Kuo A."/>
            <person name="Marcet-Houben M."/>
            <person name="Polaino S."/>
            <person name="Salamov A."/>
            <person name="Villalobos J.M."/>
            <person name="Alvarez M.I."/>
            <person name="Avalos J."/>
            <person name="Benito E.P."/>
            <person name="Benoit I."/>
            <person name="Burger G."/>
            <person name="Camino L.P."/>
            <person name="Canovas D."/>
            <person name="Cerda-Olmedo E."/>
            <person name="Cheng J.-F."/>
            <person name="Dominguez A."/>
            <person name="Elias M."/>
            <person name="Eslava A.P."/>
            <person name="Glaser F."/>
            <person name="Grimwood J."/>
            <person name="Gutierrez G."/>
            <person name="Heitman J."/>
            <person name="Henrissat B."/>
            <person name="Iturriaga E.A."/>
            <person name="Lang B.F."/>
            <person name="Lavin J.L."/>
            <person name="Lee S."/>
            <person name="Li W."/>
            <person name="Lindquist E."/>
            <person name="Lopez-Garcia S."/>
            <person name="Luque E.M."/>
            <person name="Marcos A.T."/>
            <person name="Martin J."/>
            <person name="McCluskey K."/>
            <person name="Medina H.R."/>
            <person name="Miralles-Duran A."/>
            <person name="Miyazaki A."/>
            <person name="Munoz-Torres E."/>
            <person name="Oguiza J.A."/>
            <person name="Ohm R."/>
            <person name="Olmedo M."/>
            <person name="Orejas M."/>
            <person name="Ortiz-Castellanos L."/>
            <person name="Pisabarro A.G."/>
            <person name="Rodriguez-Romero J."/>
            <person name="Ruiz-Herrera J."/>
            <person name="Ruiz-Vazquez R."/>
            <person name="Sanz C."/>
            <person name="Schackwitz W."/>
            <person name="Schmutz J."/>
            <person name="Shahriari M."/>
            <person name="Shelest E."/>
            <person name="Silva-Franco F."/>
            <person name="Soanes D."/>
            <person name="Syed K."/>
            <person name="Tagua V.G."/>
            <person name="Talbot N.J."/>
            <person name="Thon M."/>
            <person name="De vries R.P."/>
            <person name="Wiebenga A."/>
            <person name="Yadav J.S."/>
            <person name="Braun E.L."/>
            <person name="Baker S."/>
            <person name="Garre V."/>
            <person name="Horwitz B."/>
            <person name="Torres-Martinez S."/>
            <person name="Idnurm A."/>
            <person name="Herrera-Estrella A."/>
            <person name="Gabaldon T."/>
            <person name="Grigoriev I.V."/>
        </authorList>
    </citation>
    <scope>NUCLEOTIDE SEQUENCE [LARGE SCALE GENOMIC DNA]</scope>
    <source>
        <strain evidence="6">NRRL 1555(-)</strain>
    </source>
</reference>
<organism evidence="5 6">
    <name type="scientific">Phycomyces blakesleeanus (strain ATCC 8743b / DSM 1359 / FGSC 10004 / NBRC 33097 / NRRL 1555)</name>
    <dbReference type="NCBI Taxonomy" id="763407"/>
    <lineage>
        <taxon>Eukaryota</taxon>
        <taxon>Fungi</taxon>
        <taxon>Fungi incertae sedis</taxon>
        <taxon>Mucoromycota</taxon>
        <taxon>Mucoromycotina</taxon>
        <taxon>Mucoromycetes</taxon>
        <taxon>Mucorales</taxon>
        <taxon>Phycomycetaceae</taxon>
        <taxon>Phycomyces</taxon>
    </lineage>
</organism>
<evidence type="ECO:0000256" key="2">
    <source>
        <dbReference type="SAM" id="MobiDB-lite"/>
    </source>
</evidence>
<keyword evidence="6" id="KW-1185">Reference proteome</keyword>
<evidence type="ECO:0000313" key="5">
    <source>
        <dbReference type="EMBL" id="OAD66197.1"/>
    </source>
</evidence>
<dbReference type="AlphaFoldDB" id="A0A167JKQ2"/>
<evidence type="ECO:0000256" key="3">
    <source>
        <dbReference type="SAM" id="Phobius"/>
    </source>
</evidence>
<feature type="transmembrane region" description="Helical" evidence="3">
    <location>
        <begin position="688"/>
        <end position="710"/>
    </location>
</feature>
<dbReference type="PROSITE" id="PS00028">
    <property type="entry name" value="ZINC_FINGER_C2H2_1"/>
    <property type="match status" value="1"/>
</dbReference>
<feature type="compositionally biased region" description="Basic and acidic residues" evidence="2">
    <location>
        <begin position="115"/>
        <end position="125"/>
    </location>
</feature>
<evidence type="ECO:0000259" key="4">
    <source>
        <dbReference type="PROSITE" id="PS50157"/>
    </source>
</evidence>